<feature type="transmembrane region" description="Helical" evidence="5">
    <location>
        <begin position="20"/>
        <end position="43"/>
    </location>
</feature>
<name>A0A6A8DF94_9BACI</name>
<keyword evidence="8" id="KW-1185">Reference proteome</keyword>
<evidence type="ECO:0000313" key="7">
    <source>
        <dbReference type="EMBL" id="MRH44375.1"/>
    </source>
</evidence>
<dbReference type="Gene3D" id="2.40.10.10">
    <property type="entry name" value="Trypsin-like serine proteases"/>
    <property type="match status" value="2"/>
</dbReference>
<keyword evidence="5" id="KW-0812">Transmembrane</keyword>
<dbReference type="InterPro" id="IPR043504">
    <property type="entry name" value="Peptidase_S1_PA_chymotrypsin"/>
</dbReference>
<comment type="similarity">
    <text evidence="1">Belongs to the peptidase S1C family.</text>
</comment>
<keyword evidence="2" id="KW-0645">Protease</keyword>
<gene>
    <name evidence="7" type="ORF">GH741_17160</name>
</gene>
<dbReference type="OrthoDB" id="9758917at2"/>
<evidence type="ECO:0000256" key="5">
    <source>
        <dbReference type="SAM" id="Phobius"/>
    </source>
</evidence>
<keyword evidence="5" id="KW-0472">Membrane</keyword>
<dbReference type="Proteomes" id="UP000799092">
    <property type="component" value="Unassembled WGS sequence"/>
</dbReference>
<protein>
    <submittedName>
        <fullName evidence="7">PDZ domain-containing protein</fullName>
    </submittedName>
</protein>
<dbReference type="InterPro" id="IPR001940">
    <property type="entry name" value="Peptidase_S1C"/>
</dbReference>
<evidence type="ECO:0000256" key="3">
    <source>
        <dbReference type="ARBA" id="ARBA00022801"/>
    </source>
</evidence>
<proteinExistence type="inferred from homology"/>
<dbReference type="GO" id="GO:0004252">
    <property type="term" value="F:serine-type endopeptidase activity"/>
    <property type="evidence" value="ECO:0007669"/>
    <property type="project" value="InterPro"/>
</dbReference>
<keyword evidence="4" id="KW-0720">Serine protease</keyword>
<dbReference type="InterPro" id="IPR036034">
    <property type="entry name" value="PDZ_sf"/>
</dbReference>
<dbReference type="SMART" id="SM00228">
    <property type="entry name" value="PDZ"/>
    <property type="match status" value="1"/>
</dbReference>
<reference evidence="7" key="1">
    <citation type="submission" date="2019-11" db="EMBL/GenBank/DDBJ databases">
        <authorList>
            <person name="Li J."/>
        </authorList>
    </citation>
    <scope>NUCLEOTIDE SEQUENCE</scope>
    <source>
        <strain evidence="7">B6B</strain>
    </source>
</reference>
<evidence type="ECO:0000256" key="4">
    <source>
        <dbReference type="ARBA" id="ARBA00022825"/>
    </source>
</evidence>
<dbReference type="InterPro" id="IPR001478">
    <property type="entry name" value="PDZ"/>
</dbReference>
<evidence type="ECO:0000256" key="2">
    <source>
        <dbReference type="ARBA" id="ARBA00022670"/>
    </source>
</evidence>
<dbReference type="InterPro" id="IPR009003">
    <property type="entry name" value="Peptidase_S1_PA"/>
</dbReference>
<comment type="caution">
    <text evidence="7">The sequence shown here is derived from an EMBL/GenBank/DDBJ whole genome shotgun (WGS) entry which is preliminary data.</text>
</comment>
<dbReference type="GO" id="GO:0006508">
    <property type="term" value="P:proteolysis"/>
    <property type="evidence" value="ECO:0007669"/>
    <property type="project" value="UniProtKB-KW"/>
</dbReference>
<dbReference type="Pfam" id="PF13180">
    <property type="entry name" value="PDZ_2"/>
    <property type="match status" value="1"/>
</dbReference>
<evidence type="ECO:0000259" key="6">
    <source>
        <dbReference type="SMART" id="SM00228"/>
    </source>
</evidence>
<dbReference type="SUPFAM" id="SSF50156">
    <property type="entry name" value="PDZ domain-like"/>
    <property type="match status" value="1"/>
</dbReference>
<keyword evidence="5" id="KW-1133">Transmembrane helix</keyword>
<dbReference type="SUPFAM" id="SSF50494">
    <property type="entry name" value="Trypsin-like serine proteases"/>
    <property type="match status" value="1"/>
</dbReference>
<organism evidence="7 8">
    <name type="scientific">Aquibacillus halophilus</name>
    <dbReference type="NCBI Taxonomy" id="930132"/>
    <lineage>
        <taxon>Bacteria</taxon>
        <taxon>Bacillati</taxon>
        <taxon>Bacillota</taxon>
        <taxon>Bacilli</taxon>
        <taxon>Bacillales</taxon>
        <taxon>Bacillaceae</taxon>
        <taxon>Aquibacillus</taxon>
    </lineage>
</organism>
<evidence type="ECO:0000256" key="1">
    <source>
        <dbReference type="ARBA" id="ARBA00010541"/>
    </source>
</evidence>
<dbReference type="PANTHER" id="PTHR22939:SF129">
    <property type="entry name" value="SERINE PROTEASE HTRA2, MITOCHONDRIAL"/>
    <property type="match status" value="1"/>
</dbReference>
<dbReference type="PRINTS" id="PR00834">
    <property type="entry name" value="PROTEASES2C"/>
</dbReference>
<accession>A0A6A8DF94</accession>
<feature type="domain" description="PDZ" evidence="6">
    <location>
        <begin position="306"/>
        <end position="395"/>
    </location>
</feature>
<evidence type="ECO:0000313" key="8">
    <source>
        <dbReference type="Proteomes" id="UP000799092"/>
    </source>
</evidence>
<dbReference type="PANTHER" id="PTHR22939">
    <property type="entry name" value="SERINE PROTEASE FAMILY S1C HTRA-RELATED"/>
    <property type="match status" value="1"/>
</dbReference>
<keyword evidence="3" id="KW-0378">Hydrolase</keyword>
<sequence length="409" mass="44340">MGYYDEHYKPKRSRKKGPSWLLSTVLGVIIGAALIVFALPALIQSNILPYTIVEQNETNEPSVQENDEVNLGGTTQNLNVEVSTQITDVVGKVAPAVVGVVNIQAQTDFWEQRQYGEAGTGSGVIYKIENGSAFVVTNHHVIQGADQVEVVLSDDTRVSAEILGSDLFTDLAVLEMDSSEVDNVVEMGNSEAIKVGEPAIAIGSPLGLYLSGSVTQGIISGKQRAIPQDFDMDGRADWHAEVIQTDAAINPGNSGGALINMSGQLIGINSMKIAQSSVEGIGFAIPVDDAIPIIDQLEVEGKVTRPYLGVEVESLEDLAKAEWQRSLGLPEEVEGGIYLRSIEPMSPADQADLQSYDVITHLDGEQINNIVSLRKHLYQEKQVGEEMKITYYRDGNRLEVTVRLAAQEY</sequence>
<dbReference type="EMBL" id="WJNG01000015">
    <property type="protein sequence ID" value="MRH44375.1"/>
    <property type="molecule type" value="Genomic_DNA"/>
</dbReference>
<dbReference type="Pfam" id="PF13365">
    <property type="entry name" value="Trypsin_2"/>
    <property type="match status" value="1"/>
</dbReference>
<dbReference type="Gene3D" id="2.30.42.10">
    <property type="match status" value="1"/>
</dbReference>
<dbReference type="AlphaFoldDB" id="A0A6A8DF94"/>
<dbReference type="RefSeq" id="WP_153737976.1">
    <property type="nucleotide sequence ID" value="NZ_WJNG01000015.1"/>
</dbReference>